<dbReference type="Gene3D" id="2.40.50.90">
    <property type="match status" value="1"/>
</dbReference>
<dbReference type="SUPFAM" id="SSF50199">
    <property type="entry name" value="Staphylococcal nuclease"/>
    <property type="match status" value="1"/>
</dbReference>
<reference evidence="2 3" key="1">
    <citation type="submission" date="2020-04" db="EMBL/GenBank/DDBJ databases">
        <title>Sphingobium sp. AR-3-1 isolated from Arctic soil.</title>
        <authorList>
            <person name="Dahal R.H."/>
            <person name="Chaudhary D.K."/>
        </authorList>
    </citation>
    <scope>NUCLEOTIDE SEQUENCE [LARGE SCALE GENOMIC DNA]</scope>
    <source>
        <strain evidence="2 3">AR-3-1</strain>
    </source>
</reference>
<evidence type="ECO:0000313" key="3">
    <source>
        <dbReference type="Proteomes" id="UP000519023"/>
    </source>
</evidence>
<dbReference type="Proteomes" id="UP000519023">
    <property type="component" value="Unassembled WGS sequence"/>
</dbReference>
<proteinExistence type="predicted"/>
<evidence type="ECO:0008006" key="4">
    <source>
        <dbReference type="Google" id="ProtNLM"/>
    </source>
</evidence>
<protein>
    <recommendedName>
        <fullName evidence="4">Thermonuclease family protein</fullName>
    </recommendedName>
</protein>
<feature type="chain" id="PRO_5030542488" description="Thermonuclease family protein" evidence="1">
    <location>
        <begin position="18"/>
        <end position="140"/>
    </location>
</feature>
<organism evidence="2 3">
    <name type="scientific">Sphingobium psychrophilum</name>
    <dbReference type="NCBI Taxonomy" id="2728834"/>
    <lineage>
        <taxon>Bacteria</taxon>
        <taxon>Pseudomonadati</taxon>
        <taxon>Pseudomonadota</taxon>
        <taxon>Alphaproteobacteria</taxon>
        <taxon>Sphingomonadales</taxon>
        <taxon>Sphingomonadaceae</taxon>
        <taxon>Sphingobium</taxon>
    </lineage>
</organism>
<feature type="signal peptide" evidence="1">
    <location>
        <begin position="1"/>
        <end position="17"/>
    </location>
</feature>
<comment type="caution">
    <text evidence="2">The sequence shown here is derived from an EMBL/GenBank/DDBJ whole genome shotgun (WGS) entry which is preliminary data.</text>
</comment>
<dbReference type="RefSeq" id="WP_169574789.1">
    <property type="nucleotide sequence ID" value="NZ_JABBFV010000020.1"/>
</dbReference>
<keyword evidence="1" id="KW-0732">Signal</keyword>
<accession>A0A7X9WYR6</accession>
<keyword evidence="3" id="KW-1185">Reference proteome</keyword>
<dbReference type="InterPro" id="IPR035437">
    <property type="entry name" value="SNase_OB-fold_sf"/>
</dbReference>
<sequence>MLAALSAVVLASGQAFACTPTHVWDGDGPIWCAEGPKIRLAGIAAREMDGTCKQGHPCPKASAIAARDRLVRLLGGAKGKARTGHILVSASAMRCVSNGSARGGRTAAWCTLPGTGDISCAMIRSGTVLRWDRYARGQCR</sequence>
<gene>
    <name evidence="2" type="ORF">HHL08_20000</name>
</gene>
<evidence type="ECO:0000256" key="1">
    <source>
        <dbReference type="SAM" id="SignalP"/>
    </source>
</evidence>
<dbReference type="AlphaFoldDB" id="A0A7X9WYR6"/>
<name>A0A7X9WYR6_9SPHN</name>
<dbReference type="EMBL" id="JABBFV010000020">
    <property type="protein sequence ID" value="NML12390.1"/>
    <property type="molecule type" value="Genomic_DNA"/>
</dbReference>
<evidence type="ECO:0000313" key="2">
    <source>
        <dbReference type="EMBL" id="NML12390.1"/>
    </source>
</evidence>